<evidence type="ECO:0000313" key="2">
    <source>
        <dbReference type="EMBL" id="KAG0275788.1"/>
    </source>
</evidence>
<sequence>MLSTHYSCPNPTSITHSSHCSGDHDSPVWRPSSGSSCPLDAPPQTPRGSWLDLCIYSSERAPQENGFPETASYDGNEEHGEYKEYEKDQEVPQESNGAWQDAALLE</sequence>
<dbReference type="Proteomes" id="UP000823405">
    <property type="component" value="Unassembled WGS sequence"/>
</dbReference>
<dbReference type="AlphaFoldDB" id="A0A9P6QPJ5"/>
<reference evidence="2" key="1">
    <citation type="journal article" date="2020" name="Fungal Divers.">
        <title>Resolving the Mortierellaceae phylogeny through synthesis of multi-gene phylogenetics and phylogenomics.</title>
        <authorList>
            <person name="Vandepol N."/>
            <person name="Liber J."/>
            <person name="Desiro A."/>
            <person name="Na H."/>
            <person name="Kennedy M."/>
            <person name="Barry K."/>
            <person name="Grigoriev I.V."/>
            <person name="Miller A.N."/>
            <person name="O'Donnell K."/>
            <person name="Stajich J.E."/>
            <person name="Bonito G."/>
        </authorList>
    </citation>
    <scope>NUCLEOTIDE SEQUENCE</scope>
    <source>
        <strain evidence="2">NVP60</strain>
    </source>
</reference>
<protein>
    <submittedName>
        <fullName evidence="2">Uncharacterized protein</fullName>
    </submittedName>
</protein>
<accession>A0A9P6QPJ5</accession>
<dbReference type="EMBL" id="JAAAIN010005174">
    <property type="protein sequence ID" value="KAG0275788.1"/>
    <property type="molecule type" value="Genomic_DNA"/>
</dbReference>
<feature type="region of interest" description="Disordered" evidence="1">
    <location>
        <begin position="1"/>
        <end position="106"/>
    </location>
</feature>
<feature type="compositionally biased region" description="Polar residues" evidence="1">
    <location>
        <begin position="1"/>
        <end position="20"/>
    </location>
</feature>
<proteinExistence type="predicted"/>
<gene>
    <name evidence="2" type="ORF">BGZ97_010221</name>
</gene>
<name>A0A9P6QPJ5_9FUNG</name>
<keyword evidence="3" id="KW-1185">Reference proteome</keyword>
<organism evidence="2 3">
    <name type="scientific">Linnemannia gamsii</name>
    <dbReference type="NCBI Taxonomy" id="64522"/>
    <lineage>
        <taxon>Eukaryota</taxon>
        <taxon>Fungi</taxon>
        <taxon>Fungi incertae sedis</taxon>
        <taxon>Mucoromycota</taxon>
        <taxon>Mortierellomycotina</taxon>
        <taxon>Mortierellomycetes</taxon>
        <taxon>Mortierellales</taxon>
        <taxon>Mortierellaceae</taxon>
        <taxon>Linnemannia</taxon>
    </lineage>
</organism>
<comment type="caution">
    <text evidence="2">The sequence shown here is derived from an EMBL/GenBank/DDBJ whole genome shotgun (WGS) entry which is preliminary data.</text>
</comment>
<feature type="compositionally biased region" description="Basic and acidic residues" evidence="1">
    <location>
        <begin position="76"/>
        <end position="90"/>
    </location>
</feature>
<evidence type="ECO:0000256" key="1">
    <source>
        <dbReference type="SAM" id="MobiDB-lite"/>
    </source>
</evidence>
<evidence type="ECO:0000313" key="3">
    <source>
        <dbReference type="Proteomes" id="UP000823405"/>
    </source>
</evidence>
<feature type="non-terminal residue" evidence="2">
    <location>
        <position position="106"/>
    </location>
</feature>